<dbReference type="GO" id="GO:0016787">
    <property type="term" value="F:hydrolase activity"/>
    <property type="evidence" value="ECO:0007669"/>
    <property type="project" value="UniProtKB-KW"/>
</dbReference>
<gene>
    <name evidence="1" type="primary">gloB</name>
    <name evidence="1" type="ORF">DAT39_017052</name>
</gene>
<sequence length="133" mass="14464">MYNLTTTEPQVPVQIGSVLCFGRLRDTVESSQEEVKWSERVPCRSVSPQLCKTAIKSAGLVANGDSICCDTLEQVFHSTTFSSGSGTVADQTRAELLYTVSVKDASVTTVNVKPFLRCTDPEWKGKAGFPTQL</sequence>
<evidence type="ECO:0000313" key="2">
    <source>
        <dbReference type="Proteomes" id="UP000727407"/>
    </source>
</evidence>
<keyword evidence="1" id="KW-0378">Hydrolase</keyword>
<reference evidence="1" key="1">
    <citation type="submission" date="2020-07" db="EMBL/GenBank/DDBJ databases">
        <title>Clarias magur genome sequencing, assembly and annotation.</title>
        <authorList>
            <person name="Kushwaha B."/>
            <person name="Kumar R."/>
            <person name="Das P."/>
            <person name="Joshi C.G."/>
            <person name="Kumar D."/>
            <person name="Nagpure N.S."/>
            <person name="Pandey M."/>
            <person name="Agarwal S."/>
            <person name="Srivastava S."/>
            <person name="Singh M."/>
            <person name="Sahoo L."/>
            <person name="Jayasankar P."/>
            <person name="Meher P.K."/>
            <person name="Koringa P.G."/>
            <person name="Iquebal M.A."/>
            <person name="Das S.P."/>
            <person name="Bit A."/>
            <person name="Patnaik S."/>
            <person name="Patel N."/>
            <person name="Shah T.M."/>
            <person name="Hinsu A."/>
            <person name="Jena J.K."/>
        </authorList>
    </citation>
    <scope>NUCLEOTIDE SEQUENCE</scope>
    <source>
        <strain evidence="1">CIFAMagur01</strain>
        <tissue evidence="1">Testis</tissue>
    </source>
</reference>
<name>A0A8J4TM05_CLAMG</name>
<dbReference type="EMBL" id="QNUK01000444">
    <property type="protein sequence ID" value="KAF5893248.1"/>
    <property type="molecule type" value="Genomic_DNA"/>
</dbReference>
<protein>
    <submittedName>
        <fullName evidence="1">Hydroxyacylglutathione hydrolase</fullName>
    </submittedName>
</protein>
<keyword evidence="2" id="KW-1185">Reference proteome</keyword>
<proteinExistence type="predicted"/>
<dbReference type="Proteomes" id="UP000727407">
    <property type="component" value="Unassembled WGS sequence"/>
</dbReference>
<dbReference type="AlphaFoldDB" id="A0A8J4TM05"/>
<comment type="caution">
    <text evidence="1">The sequence shown here is derived from an EMBL/GenBank/DDBJ whole genome shotgun (WGS) entry which is preliminary data.</text>
</comment>
<accession>A0A8J4TM05</accession>
<evidence type="ECO:0000313" key="1">
    <source>
        <dbReference type="EMBL" id="KAF5893248.1"/>
    </source>
</evidence>
<organism evidence="1 2">
    <name type="scientific">Clarias magur</name>
    <name type="common">Asian catfish</name>
    <name type="synonym">Macropteronotus magur</name>
    <dbReference type="NCBI Taxonomy" id="1594786"/>
    <lineage>
        <taxon>Eukaryota</taxon>
        <taxon>Metazoa</taxon>
        <taxon>Chordata</taxon>
        <taxon>Craniata</taxon>
        <taxon>Vertebrata</taxon>
        <taxon>Euteleostomi</taxon>
        <taxon>Actinopterygii</taxon>
        <taxon>Neopterygii</taxon>
        <taxon>Teleostei</taxon>
        <taxon>Ostariophysi</taxon>
        <taxon>Siluriformes</taxon>
        <taxon>Clariidae</taxon>
        <taxon>Clarias</taxon>
    </lineage>
</organism>